<keyword evidence="4" id="KW-0472">Membrane</keyword>
<evidence type="ECO:0000256" key="5">
    <source>
        <dbReference type="ARBA" id="ARBA00023237"/>
    </source>
</evidence>
<dbReference type="AlphaFoldDB" id="A0A5S3UUQ7"/>
<reference evidence="6 7" key="1">
    <citation type="submission" date="2019-10" db="EMBL/GenBank/DDBJ databases">
        <title>Pseudoalteromonas rubra S4059.</title>
        <authorList>
            <person name="Paulsen S."/>
            <person name="Wang X."/>
        </authorList>
    </citation>
    <scope>NUCLEOTIDE SEQUENCE [LARGE SCALE GENOMIC DNA]</scope>
    <source>
        <strain evidence="6 7">S4059</strain>
    </source>
</reference>
<evidence type="ECO:0000256" key="4">
    <source>
        <dbReference type="ARBA" id="ARBA00023136"/>
    </source>
</evidence>
<dbReference type="InterPro" id="IPR010583">
    <property type="entry name" value="MipA"/>
</dbReference>
<gene>
    <name evidence="6" type="ORF">CWC22_016340</name>
</gene>
<comment type="similarity">
    <text evidence="2">Belongs to the MipA/OmpV family.</text>
</comment>
<evidence type="ECO:0000256" key="3">
    <source>
        <dbReference type="ARBA" id="ARBA00022729"/>
    </source>
</evidence>
<accession>A0A5S3UUQ7</accession>
<name>A0A5S3UUQ7_9GAMM</name>
<evidence type="ECO:0000313" key="7">
    <source>
        <dbReference type="Proteomes" id="UP000305729"/>
    </source>
</evidence>
<proteinExistence type="inferred from homology"/>
<dbReference type="EMBL" id="CP045429">
    <property type="protein sequence ID" value="QPB84470.1"/>
    <property type="molecule type" value="Genomic_DNA"/>
</dbReference>
<sequence>MNKVKIRPLASCLLVAGLISQTLQAAESPNEKHTDSKGFAAIGVGAFAGQGPFGDAGVGLGYFINGAYEWDNGLFVEAPGGPNNILGSTSVGYNLYRNKHWDVDFLASSAHSATNTKYILEDSSELRFTKNQTNYLGLRFRGIWSGLRFQLIATPKLSDDRGVYLSTQVSKHWTIKNWHVFSAYRVNYLSGDMLNYYYGVNNSENNNNNRISGLPKYVAGSGLSHSLHLGATYPLTENWLFDASLRYYQTPSAIVDSPIIQNNLTRGDNRSRNALGLGLSVSYVF</sequence>
<protein>
    <recommendedName>
        <fullName evidence="8">MipA/OmpV family protein</fullName>
    </recommendedName>
</protein>
<dbReference type="Proteomes" id="UP000305729">
    <property type="component" value="Chromosome 1"/>
</dbReference>
<evidence type="ECO:0000256" key="2">
    <source>
        <dbReference type="ARBA" id="ARBA00005722"/>
    </source>
</evidence>
<keyword evidence="3" id="KW-0732">Signal</keyword>
<evidence type="ECO:0008006" key="8">
    <source>
        <dbReference type="Google" id="ProtNLM"/>
    </source>
</evidence>
<dbReference type="RefSeq" id="WP_138538706.1">
    <property type="nucleotide sequence ID" value="NZ_CP045429.1"/>
</dbReference>
<evidence type="ECO:0000256" key="1">
    <source>
        <dbReference type="ARBA" id="ARBA00004442"/>
    </source>
</evidence>
<dbReference type="PANTHER" id="PTHR38776:SF1">
    <property type="entry name" value="MLTA-INTERACTING PROTEIN-RELATED"/>
    <property type="match status" value="1"/>
</dbReference>
<evidence type="ECO:0000313" key="6">
    <source>
        <dbReference type="EMBL" id="QPB84470.1"/>
    </source>
</evidence>
<dbReference type="Pfam" id="PF06629">
    <property type="entry name" value="MipA"/>
    <property type="match status" value="1"/>
</dbReference>
<dbReference type="Gene3D" id="2.40.160.20">
    <property type="match status" value="1"/>
</dbReference>
<keyword evidence="5" id="KW-0998">Cell outer membrane</keyword>
<dbReference type="GO" id="GO:0009279">
    <property type="term" value="C:cell outer membrane"/>
    <property type="evidence" value="ECO:0007669"/>
    <property type="project" value="UniProtKB-SubCell"/>
</dbReference>
<comment type="subcellular location">
    <subcellularLocation>
        <location evidence="1">Cell outer membrane</location>
    </subcellularLocation>
</comment>
<dbReference type="PANTHER" id="PTHR38776">
    <property type="entry name" value="MLTA-INTERACTING PROTEIN-RELATED"/>
    <property type="match status" value="1"/>
</dbReference>
<organism evidence="6 7">
    <name type="scientific">Pseudoalteromonas rubra</name>
    <dbReference type="NCBI Taxonomy" id="43658"/>
    <lineage>
        <taxon>Bacteria</taxon>
        <taxon>Pseudomonadati</taxon>
        <taxon>Pseudomonadota</taxon>
        <taxon>Gammaproteobacteria</taxon>
        <taxon>Alteromonadales</taxon>
        <taxon>Pseudoalteromonadaceae</taxon>
        <taxon>Pseudoalteromonas</taxon>
    </lineage>
</organism>